<keyword evidence="3" id="KW-0732">Signal</keyword>
<protein>
    <submittedName>
        <fullName evidence="5">Uncharacterized protein LOC103337921 isoform X1</fullName>
    </submittedName>
</protein>
<keyword evidence="4" id="KW-1185">Reference proteome</keyword>
<feature type="region of interest" description="Disordered" evidence="1">
    <location>
        <begin position="151"/>
        <end position="180"/>
    </location>
</feature>
<name>A0ABM0PGJ1_PRUMU</name>
<reference evidence="4" key="1">
    <citation type="journal article" date="2012" name="Nat. Commun.">
        <title>The genome of Prunus mume.</title>
        <authorList>
            <person name="Zhang Q."/>
            <person name="Chen W."/>
            <person name="Sun L."/>
            <person name="Zhao F."/>
            <person name="Huang B."/>
            <person name="Yang W."/>
            <person name="Tao Y."/>
            <person name="Wang J."/>
            <person name="Yuan Z."/>
            <person name="Fan G."/>
            <person name="Xing Z."/>
            <person name="Han C."/>
            <person name="Pan H."/>
            <person name="Zhong X."/>
            <person name="Shi W."/>
            <person name="Liang X."/>
            <person name="Du D."/>
            <person name="Sun F."/>
            <person name="Xu Z."/>
            <person name="Hao R."/>
            <person name="Lv T."/>
            <person name="Lv Y."/>
            <person name="Zheng Z."/>
            <person name="Sun M."/>
            <person name="Luo L."/>
            <person name="Cai M."/>
            <person name="Gao Y."/>
            <person name="Wang J."/>
            <person name="Yin Y."/>
            <person name="Xu X."/>
            <person name="Cheng T."/>
            <person name="Wang J."/>
        </authorList>
    </citation>
    <scope>NUCLEOTIDE SEQUENCE [LARGE SCALE GENOMIC DNA]</scope>
</reference>
<feature type="signal peptide" evidence="3">
    <location>
        <begin position="1"/>
        <end position="26"/>
    </location>
</feature>
<keyword evidence="2" id="KW-0472">Membrane</keyword>
<accession>A0ABM0PGJ1</accession>
<keyword evidence="2" id="KW-1133">Transmembrane helix</keyword>
<evidence type="ECO:0000313" key="5">
    <source>
        <dbReference type="RefSeq" id="XP_008239314.1"/>
    </source>
</evidence>
<sequence length="180" mass="19664">MKMDGFPAKLVVIAALVLLLMGDFQATCETLLPHGRGKSSLWHIDCRDGLAEIHIGRKQGTFGCQVRKMNGFPAKFTVLAATVLLVLGDFAATSALIPVGGKQRTSAFAPDSKDGSRYTFSRREGCFGCQSMNLNKGRQVLLRLRRLQQTRRFTRPPPPPIRNSFGIWSAPPAPPPSLTA</sequence>
<feature type="compositionally biased region" description="Pro residues" evidence="1">
    <location>
        <begin position="171"/>
        <end position="180"/>
    </location>
</feature>
<feature type="transmembrane region" description="Helical" evidence="2">
    <location>
        <begin position="76"/>
        <end position="97"/>
    </location>
</feature>
<gene>
    <name evidence="5" type="primary">LOC103337921</name>
</gene>
<evidence type="ECO:0000313" key="4">
    <source>
        <dbReference type="Proteomes" id="UP000694861"/>
    </source>
</evidence>
<reference evidence="5" key="2">
    <citation type="submission" date="2025-08" db="UniProtKB">
        <authorList>
            <consortium name="RefSeq"/>
        </authorList>
    </citation>
    <scope>IDENTIFICATION</scope>
</reference>
<organism evidence="4 5">
    <name type="scientific">Prunus mume</name>
    <name type="common">Japanese apricot</name>
    <name type="synonym">Armeniaca mume</name>
    <dbReference type="NCBI Taxonomy" id="102107"/>
    <lineage>
        <taxon>Eukaryota</taxon>
        <taxon>Viridiplantae</taxon>
        <taxon>Streptophyta</taxon>
        <taxon>Embryophyta</taxon>
        <taxon>Tracheophyta</taxon>
        <taxon>Spermatophyta</taxon>
        <taxon>Magnoliopsida</taxon>
        <taxon>eudicotyledons</taxon>
        <taxon>Gunneridae</taxon>
        <taxon>Pentapetalae</taxon>
        <taxon>rosids</taxon>
        <taxon>fabids</taxon>
        <taxon>Rosales</taxon>
        <taxon>Rosaceae</taxon>
        <taxon>Amygdaloideae</taxon>
        <taxon>Amygdaleae</taxon>
        <taxon>Prunus</taxon>
    </lineage>
</organism>
<dbReference type="Proteomes" id="UP000694861">
    <property type="component" value="Linkage group LG7"/>
</dbReference>
<feature type="chain" id="PRO_5045629304" evidence="3">
    <location>
        <begin position="27"/>
        <end position="180"/>
    </location>
</feature>
<evidence type="ECO:0000256" key="3">
    <source>
        <dbReference type="SAM" id="SignalP"/>
    </source>
</evidence>
<keyword evidence="2" id="KW-0812">Transmembrane</keyword>
<dbReference type="GeneID" id="103337921"/>
<proteinExistence type="predicted"/>
<evidence type="ECO:0000256" key="2">
    <source>
        <dbReference type="SAM" id="Phobius"/>
    </source>
</evidence>
<evidence type="ECO:0000256" key="1">
    <source>
        <dbReference type="SAM" id="MobiDB-lite"/>
    </source>
</evidence>
<dbReference type="RefSeq" id="XP_008239314.1">
    <property type="nucleotide sequence ID" value="XM_008241092.2"/>
</dbReference>